<dbReference type="KEGG" id="mlr:MELLADRAFT_102524"/>
<dbReference type="InterPro" id="IPR042771">
    <property type="entry name" value="GTF3C6-like"/>
</dbReference>
<dbReference type="VEuPathDB" id="FungiDB:MELLADRAFT_102524"/>
<dbReference type="eggNOG" id="ENOG502RYMW">
    <property type="taxonomic scope" value="Eukaryota"/>
</dbReference>
<dbReference type="PANTHER" id="PTHR21860">
    <property type="entry name" value="TRANSCRIPTION INITIATION FACTOR IIIC TFIIIC , POLYPEPTIDE 6-RELATED"/>
    <property type="match status" value="1"/>
</dbReference>
<dbReference type="Gene3D" id="2.60.40.4370">
    <property type="match status" value="1"/>
</dbReference>
<sequence>MQNSTKFPPPPPIDSTYKLVEEFPTEDQEDEWEEWEEEIEYTTLDLGSSLDRKTFSPDSYFQLLSLHSPNPILKIGNQFFKGTHEHLIGTELIMKNTTKCETKPSYDPLISLTSRVRFTPIDIQPTSESNQDLNQEELQAISMRHWASRKMTNTIVRRPRKNKSTKHTDQLIVAEEEVGVQGDGSKTDHLDQPSLNDTVDNINPKT</sequence>
<reference evidence="4" key="1">
    <citation type="journal article" date="2011" name="Proc. Natl. Acad. Sci. U.S.A.">
        <title>Obligate biotrophy features unraveled by the genomic analysis of rust fungi.</title>
        <authorList>
            <person name="Duplessis S."/>
            <person name="Cuomo C.A."/>
            <person name="Lin Y.-C."/>
            <person name="Aerts A."/>
            <person name="Tisserant E."/>
            <person name="Veneault-Fourrey C."/>
            <person name="Joly D.L."/>
            <person name="Hacquard S."/>
            <person name="Amselem J."/>
            <person name="Cantarel B.L."/>
            <person name="Chiu R."/>
            <person name="Coutinho P.M."/>
            <person name="Feau N."/>
            <person name="Field M."/>
            <person name="Frey P."/>
            <person name="Gelhaye E."/>
            <person name="Goldberg J."/>
            <person name="Grabherr M.G."/>
            <person name="Kodira C.D."/>
            <person name="Kohler A."/>
            <person name="Kuees U."/>
            <person name="Lindquist E.A."/>
            <person name="Lucas S.M."/>
            <person name="Mago R."/>
            <person name="Mauceli E."/>
            <person name="Morin E."/>
            <person name="Murat C."/>
            <person name="Pangilinan J.L."/>
            <person name="Park R."/>
            <person name="Pearson M."/>
            <person name="Quesneville H."/>
            <person name="Rouhier N."/>
            <person name="Sakthikumar S."/>
            <person name="Salamov A.A."/>
            <person name="Schmutz J."/>
            <person name="Selles B."/>
            <person name="Shapiro H."/>
            <person name="Tanguay P."/>
            <person name="Tuskan G.A."/>
            <person name="Henrissat B."/>
            <person name="Van de Peer Y."/>
            <person name="Rouze P."/>
            <person name="Ellis J.G."/>
            <person name="Dodds P.N."/>
            <person name="Schein J.E."/>
            <person name="Zhong S."/>
            <person name="Hamelin R.C."/>
            <person name="Grigoriev I.V."/>
            <person name="Szabo L.J."/>
            <person name="Martin F."/>
        </authorList>
    </citation>
    <scope>NUCLEOTIDE SEQUENCE [LARGE SCALE GENOMIC DNA]</scope>
    <source>
        <strain evidence="4">98AG31 / pathotype 3-4-7</strain>
    </source>
</reference>
<organism evidence="4">
    <name type="scientific">Melampsora larici-populina (strain 98AG31 / pathotype 3-4-7)</name>
    <name type="common">Poplar leaf rust fungus</name>
    <dbReference type="NCBI Taxonomy" id="747676"/>
    <lineage>
        <taxon>Eukaryota</taxon>
        <taxon>Fungi</taxon>
        <taxon>Dikarya</taxon>
        <taxon>Basidiomycota</taxon>
        <taxon>Pucciniomycotina</taxon>
        <taxon>Pucciniomycetes</taxon>
        <taxon>Pucciniales</taxon>
        <taxon>Melampsoraceae</taxon>
        <taxon>Melampsora</taxon>
    </lineage>
</organism>
<dbReference type="AlphaFoldDB" id="F4R720"/>
<dbReference type="STRING" id="747676.F4R720"/>
<dbReference type="Pfam" id="PF10419">
    <property type="entry name" value="TFIIIC_sub6"/>
    <property type="match status" value="1"/>
</dbReference>
<dbReference type="GeneID" id="18921702"/>
<dbReference type="GO" id="GO:0006383">
    <property type="term" value="P:transcription by RNA polymerase III"/>
    <property type="evidence" value="ECO:0007669"/>
    <property type="project" value="InterPro"/>
</dbReference>
<evidence type="ECO:0000256" key="1">
    <source>
        <dbReference type="SAM" id="MobiDB-lite"/>
    </source>
</evidence>
<feature type="region of interest" description="Disordered" evidence="1">
    <location>
        <begin position="159"/>
        <end position="206"/>
    </location>
</feature>
<evidence type="ECO:0000313" key="4">
    <source>
        <dbReference type="Proteomes" id="UP000001072"/>
    </source>
</evidence>
<name>F4R720_MELLP</name>
<dbReference type="HOGENOM" id="CLU_1332178_0_0_1"/>
<evidence type="ECO:0000259" key="2">
    <source>
        <dbReference type="Pfam" id="PF10419"/>
    </source>
</evidence>
<feature type="compositionally biased region" description="Polar residues" evidence="1">
    <location>
        <begin position="193"/>
        <end position="206"/>
    </location>
</feature>
<dbReference type="Proteomes" id="UP000001072">
    <property type="component" value="Unassembled WGS sequence"/>
</dbReference>
<dbReference type="RefSeq" id="XP_007405218.1">
    <property type="nucleotide sequence ID" value="XM_007405156.1"/>
</dbReference>
<keyword evidence="4" id="KW-1185">Reference proteome</keyword>
<dbReference type="GO" id="GO:0000127">
    <property type="term" value="C:transcription factor TFIIIC complex"/>
    <property type="evidence" value="ECO:0007669"/>
    <property type="project" value="TreeGrafter"/>
</dbReference>
<gene>
    <name evidence="3" type="ORF">MELLADRAFT_102524</name>
</gene>
<dbReference type="OrthoDB" id="2504443at2759"/>
<dbReference type="InterPro" id="IPR019481">
    <property type="entry name" value="TFIIIC_triple_barrel"/>
</dbReference>
<dbReference type="InParanoid" id="F4R720"/>
<evidence type="ECO:0000313" key="3">
    <source>
        <dbReference type="EMBL" id="EGG11583.1"/>
    </source>
</evidence>
<accession>F4R720</accession>
<proteinExistence type="predicted"/>
<dbReference type="PANTHER" id="PTHR21860:SF2">
    <property type="entry name" value="GENERAL TRANSCRIPTION FACTOR 3C POLYPEPTIDE 6"/>
    <property type="match status" value="1"/>
</dbReference>
<feature type="domain" description="Transcription factor TFIIIC triple barrel" evidence="2">
    <location>
        <begin position="36"/>
        <end position="123"/>
    </location>
</feature>
<dbReference type="EMBL" id="GL883092">
    <property type="protein sequence ID" value="EGG11583.1"/>
    <property type="molecule type" value="Genomic_DNA"/>
</dbReference>
<protein>
    <recommendedName>
        <fullName evidence="2">Transcription factor TFIIIC triple barrel domain-containing protein</fullName>
    </recommendedName>
</protein>